<evidence type="ECO:0000313" key="2">
    <source>
        <dbReference type="EMBL" id="CAF0833296.1"/>
    </source>
</evidence>
<evidence type="ECO:0000313" key="3">
    <source>
        <dbReference type="Proteomes" id="UP000663879"/>
    </source>
</evidence>
<organism evidence="2 3">
    <name type="scientific">Brachionus calyciflorus</name>
    <dbReference type="NCBI Taxonomy" id="104777"/>
    <lineage>
        <taxon>Eukaryota</taxon>
        <taxon>Metazoa</taxon>
        <taxon>Spiralia</taxon>
        <taxon>Gnathifera</taxon>
        <taxon>Rotifera</taxon>
        <taxon>Eurotatoria</taxon>
        <taxon>Monogononta</taxon>
        <taxon>Pseudotrocha</taxon>
        <taxon>Ploima</taxon>
        <taxon>Brachionidae</taxon>
        <taxon>Brachionus</taxon>
    </lineage>
</organism>
<dbReference type="SUPFAM" id="SSF56672">
    <property type="entry name" value="DNA/RNA polymerases"/>
    <property type="match status" value="1"/>
</dbReference>
<dbReference type="InterPro" id="IPR043128">
    <property type="entry name" value="Rev_trsase/Diguanyl_cyclase"/>
</dbReference>
<dbReference type="EMBL" id="CAJNOC010001082">
    <property type="protein sequence ID" value="CAF0833296.1"/>
    <property type="molecule type" value="Genomic_DNA"/>
</dbReference>
<sequence length="259" mass="29992">MKPIRQKTRPVPFNLREKFKKTLDEQLEANLIEPSNSPWSSPINIVGKKDGGIRIIEDYRQLNEVTSKYYTKIDCFSGFYQNKLDETSKPLTAFSCEYGIFQFKVMPIGLTNAPATFQKVMNWVFKALIEQNKVIVFIDDFLIHSPDLKTHLENIVAVTERLKSSKIKVKLNKPDEEKLAAIKNFNLPTDLEKLMGLTNQYRKFIKSFAKIARPIYQMMLTNHLESSFKNKNGTIKSKKVYIEWNTEAIAAFEKLKEAI</sequence>
<dbReference type="OrthoDB" id="3863715at2759"/>
<name>A0A813V726_9BILA</name>
<dbReference type="Pfam" id="PF00078">
    <property type="entry name" value="RVT_1"/>
    <property type="match status" value="1"/>
</dbReference>
<gene>
    <name evidence="2" type="ORF">OXX778_LOCUS8079</name>
</gene>
<dbReference type="PANTHER" id="PTHR33064">
    <property type="entry name" value="POL PROTEIN"/>
    <property type="match status" value="1"/>
</dbReference>
<dbReference type="FunFam" id="3.10.10.10:FF:000003">
    <property type="entry name" value="Retrovirus-related Pol polyprotein from transposon 297-like Protein"/>
    <property type="match status" value="1"/>
</dbReference>
<proteinExistence type="predicted"/>
<evidence type="ECO:0000259" key="1">
    <source>
        <dbReference type="PROSITE" id="PS50878"/>
    </source>
</evidence>
<keyword evidence="3" id="KW-1185">Reference proteome</keyword>
<comment type="caution">
    <text evidence="2">The sequence shown here is derived from an EMBL/GenBank/DDBJ whole genome shotgun (WGS) entry which is preliminary data.</text>
</comment>
<dbReference type="Proteomes" id="UP000663879">
    <property type="component" value="Unassembled WGS sequence"/>
</dbReference>
<dbReference type="InterPro" id="IPR043502">
    <property type="entry name" value="DNA/RNA_pol_sf"/>
</dbReference>
<reference evidence="2" key="1">
    <citation type="submission" date="2021-02" db="EMBL/GenBank/DDBJ databases">
        <authorList>
            <person name="Nowell W R."/>
        </authorList>
    </citation>
    <scope>NUCLEOTIDE SEQUENCE</scope>
    <source>
        <strain evidence="2">Ploen Becks lab</strain>
    </source>
</reference>
<protein>
    <recommendedName>
        <fullName evidence="1">Reverse transcriptase domain-containing protein</fullName>
    </recommendedName>
</protein>
<dbReference type="CDD" id="cd01647">
    <property type="entry name" value="RT_LTR"/>
    <property type="match status" value="1"/>
</dbReference>
<dbReference type="Gene3D" id="3.30.70.270">
    <property type="match status" value="2"/>
</dbReference>
<dbReference type="AlphaFoldDB" id="A0A813V726"/>
<dbReference type="PANTHER" id="PTHR33064:SF37">
    <property type="entry name" value="RIBONUCLEASE H"/>
    <property type="match status" value="1"/>
</dbReference>
<dbReference type="Gene3D" id="3.10.10.10">
    <property type="entry name" value="HIV Type 1 Reverse Transcriptase, subunit A, domain 1"/>
    <property type="match status" value="1"/>
</dbReference>
<dbReference type="PROSITE" id="PS50878">
    <property type="entry name" value="RT_POL"/>
    <property type="match status" value="1"/>
</dbReference>
<accession>A0A813V726</accession>
<dbReference type="InterPro" id="IPR051320">
    <property type="entry name" value="Viral_Replic_Matur_Polypro"/>
</dbReference>
<feature type="domain" description="Reverse transcriptase" evidence="1">
    <location>
        <begin position="1"/>
        <end position="187"/>
    </location>
</feature>
<dbReference type="InterPro" id="IPR000477">
    <property type="entry name" value="RT_dom"/>
</dbReference>